<keyword evidence="8 11" id="KW-0539">Nucleus</keyword>
<accession>A0A1E3PHJ6</accession>
<dbReference type="GO" id="GO:0042393">
    <property type="term" value="F:histone binding"/>
    <property type="evidence" value="ECO:0007669"/>
    <property type="project" value="InterPro"/>
</dbReference>
<feature type="region of interest" description="Interaction with histone H4 N-terminus" evidence="13">
    <location>
        <begin position="193"/>
        <end position="195"/>
    </location>
</feature>
<evidence type="ECO:0000256" key="2">
    <source>
        <dbReference type="ARBA" id="ARBA00010543"/>
    </source>
</evidence>
<dbReference type="InterPro" id="IPR016181">
    <property type="entry name" value="Acyl_CoA_acyltransferase"/>
</dbReference>
<feature type="region of interest" description="Interaction with histone H4 N-terminus" evidence="13">
    <location>
        <begin position="47"/>
        <end position="49"/>
    </location>
</feature>
<evidence type="ECO:0000259" key="15">
    <source>
        <dbReference type="Pfam" id="PF00583"/>
    </source>
</evidence>
<evidence type="ECO:0000313" key="17">
    <source>
        <dbReference type="EMBL" id="ODQ64684.1"/>
    </source>
</evidence>
<dbReference type="GO" id="GO:0005634">
    <property type="term" value="C:nucleus"/>
    <property type="evidence" value="ECO:0007669"/>
    <property type="project" value="UniProtKB-SubCell"/>
</dbReference>
<dbReference type="CDD" id="cd04301">
    <property type="entry name" value="NAT_SF"/>
    <property type="match status" value="1"/>
</dbReference>
<dbReference type="GO" id="GO:0043995">
    <property type="term" value="F:histone H4K5 acetyltransferase activity"/>
    <property type="evidence" value="ECO:0007669"/>
    <property type="project" value="EnsemblFungi"/>
</dbReference>
<dbReference type="Gene3D" id="3.90.360.10">
    <property type="entry name" value="Histone acetyl transferase 1 (HAT1), N-terminal domain"/>
    <property type="match status" value="1"/>
</dbReference>
<keyword evidence="9 11" id="KW-0012">Acyltransferase</keyword>
<evidence type="ECO:0000256" key="4">
    <source>
        <dbReference type="ARBA" id="ARBA00021268"/>
    </source>
</evidence>
<dbReference type="PANTHER" id="PTHR12046">
    <property type="entry name" value="HISTONE ACETYLTRANSFERASE TYPE B CATALYTIC SUBUNIT"/>
    <property type="match status" value="1"/>
</dbReference>
<feature type="binding site" evidence="13">
    <location>
        <position position="267"/>
    </location>
    <ligand>
        <name>acetyl-CoA</name>
        <dbReference type="ChEBI" id="CHEBI:57288"/>
    </ligand>
</feature>
<dbReference type="Pfam" id="PF21184">
    <property type="entry name" value="HAT1_C_fung"/>
    <property type="match status" value="1"/>
</dbReference>
<dbReference type="EMBL" id="KV454411">
    <property type="protein sequence ID" value="ODQ64684.1"/>
    <property type="molecule type" value="Genomic_DNA"/>
</dbReference>
<feature type="active site" description="Proton donor/acceptor" evidence="12">
    <location>
        <position position="255"/>
    </location>
</feature>
<sequence length="411" mass="48359">MASVSTEDFPEEWTSDANEALRITLVDETSDYQPEFAPRFTYPIFGDAERIYGYKDIQLELQFDATHLLPFVKVSYESKLKSVDLDDPKDKLLAYLPKDTFFDETAWNQQRALESKTFIIPGELVSAFEHQDQHYTIHKTSLADTTTLTLLTRFQIFNLLFIEAGSYIDHTDDRWEIFLIYNETKFIGFCTVYPYFYFRDVPTHDLAEGYANTRNKISQFIVLPPFQGLGLGANLYKTVYENFLARDTVREVSVEDPCEAFDDLRDRCDLEMLAREGVFDSRKGFRVDKVGTQWIEAERLKWKIAQRQFERCIEMAFLHYNSPQDAQARKLLRLLIKRRVYARNKDLLVDLTDDERKDKLQDTYLRMLEDYQRIIQRVNFATYEVTEVIKDKSQKRSLGEGLFGIFKRAKN</sequence>
<keyword evidence="7" id="KW-0234">DNA repair</keyword>
<evidence type="ECO:0000256" key="3">
    <source>
        <dbReference type="ARBA" id="ARBA00013184"/>
    </source>
</evidence>
<dbReference type="Proteomes" id="UP000095009">
    <property type="component" value="Unassembled WGS sequence"/>
</dbReference>
<comment type="similarity">
    <text evidence="2 11">Belongs to the HAT1 family.</text>
</comment>
<evidence type="ECO:0000256" key="9">
    <source>
        <dbReference type="ARBA" id="ARBA00023315"/>
    </source>
</evidence>
<evidence type="ECO:0000256" key="13">
    <source>
        <dbReference type="PIRSR" id="PIRSR038084-2"/>
    </source>
</evidence>
<evidence type="ECO:0000256" key="7">
    <source>
        <dbReference type="ARBA" id="ARBA00023204"/>
    </source>
</evidence>
<comment type="subunit">
    <text evidence="11">Component of the HAT-B complex composed of at least HAT1 and HAT2. The HAT-B complex binds to histone H4 tail.</text>
</comment>
<evidence type="ECO:0000256" key="6">
    <source>
        <dbReference type="ARBA" id="ARBA00022763"/>
    </source>
</evidence>
<gene>
    <name evidence="17" type="ORF">NADFUDRAFT_26280</name>
</gene>
<protein>
    <recommendedName>
        <fullName evidence="4 11">Histone acetyltransferase type B catalytic subunit</fullName>
        <ecNumber evidence="3 11">2.3.1.48</ecNumber>
    </recommendedName>
</protein>
<dbReference type="GO" id="GO:0006281">
    <property type="term" value="P:DNA repair"/>
    <property type="evidence" value="ECO:0007669"/>
    <property type="project" value="UniProtKB-KW"/>
</dbReference>
<dbReference type="STRING" id="857566.A0A1E3PHJ6"/>
<dbReference type="GO" id="GO:0000785">
    <property type="term" value="C:chromatin"/>
    <property type="evidence" value="ECO:0007669"/>
    <property type="project" value="EnsemblFungi"/>
</dbReference>
<evidence type="ECO:0000256" key="10">
    <source>
        <dbReference type="ARBA" id="ARBA00048017"/>
    </source>
</evidence>
<evidence type="ECO:0000256" key="11">
    <source>
        <dbReference type="PIRNR" id="PIRNR038084"/>
    </source>
</evidence>
<evidence type="ECO:0000256" key="1">
    <source>
        <dbReference type="ARBA" id="ARBA00004123"/>
    </source>
</evidence>
<dbReference type="GO" id="GO:0043997">
    <property type="term" value="F:histone H4K12 acetyltransferase activity"/>
    <property type="evidence" value="ECO:0007669"/>
    <property type="project" value="EnsemblFungi"/>
</dbReference>
<evidence type="ECO:0000313" key="18">
    <source>
        <dbReference type="Proteomes" id="UP000095009"/>
    </source>
</evidence>
<dbReference type="GO" id="GO:0031509">
    <property type="term" value="P:subtelomeric heterochromatin formation"/>
    <property type="evidence" value="ECO:0007669"/>
    <property type="project" value="EnsemblFungi"/>
</dbReference>
<evidence type="ECO:0000256" key="14">
    <source>
        <dbReference type="PIRSR" id="PIRSR038084-3"/>
    </source>
</evidence>
<dbReference type="SUPFAM" id="SSF55729">
    <property type="entry name" value="Acyl-CoA N-acyltransferases (Nat)"/>
    <property type="match status" value="1"/>
</dbReference>
<name>A0A1E3PHJ6_9ASCO</name>
<feature type="site" description="Interaction with histone H4 N-terminus" evidence="14">
    <location>
        <position position="175"/>
    </location>
</feature>
<keyword evidence="6" id="KW-0227">DNA damage</keyword>
<evidence type="ECO:0000259" key="16">
    <source>
        <dbReference type="Pfam" id="PF10394"/>
    </source>
</evidence>
<comment type="catalytic activity">
    <reaction evidence="10 11">
        <text>L-lysyl-[protein] + acetyl-CoA = N(6)-acetyl-L-lysyl-[protein] + CoA + H(+)</text>
        <dbReference type="Rhea" id="RHEA:45948"/>
        <dbReference type="Rhea" id="RHEA-COMP:9752"/>
        <dbReference type="Rhea" id="RHEA-COMP:10731"/>
        <dbReference type="ChEBI" id="CHEBI:15378"/>
        <dbReference type="ChEBI" id="CHEBI:29969"/>
        <dbReference type="ChEBI" id="CHEBI:57287"/>
        <dbReference type="ChEBI" id="CHEBI:57288"/>
        <dbReference type="ChEBI" id="CHEBI:61930"/>
        <dbReference type="EC" id="2.3.1.48"/>
    </reaction>
</comment>
<comment type="subcellular location">
    <subcellularLocation>
        <location evidence="11">Cytoplasm</location>
    </subcellularLocation>
    <subcellularLocation>
        <location evidence="1 11">Nucleus</location>
    </subcellularLocation>
</comment>
<proteinExistence type="inferred from homology"/>
<dbReference type="GO" id="GO:0005737">
    <property type="term" value="C:cytoplasm"/>
    <property type="evidence" value="ECO:0007669"/>
    <property type="project" value="UniProtKB-SubCell"/>
</dbReference>
<dbReference type="InterPro" id="IPR013523">
    <property type="entry name" value="Hist_AcTrfase_HAT1_C"/>
</dbReference>
<evidence type="ECO:0000256" key="5">
    <source>
        <dbReference type="ARBA" id="ARBA00022679"/>
    </source>
</evidence>
<dbReference type="AlphaFoldDB" id="A0A1E3PHJ6"/>
<dbReference type="GO" id="GO:0043996">
    <property type="term" value="F:histone H4K8 acetyltransferase activity"/>
    <property type="evidence" value="ECO:0007669"/>
    <property type="project" value="EnsemblFungi"/>
</dbReference>
<dbReference type="Pfam" id="PF10394">
    <property type="entry name" value="Hat1_N"/>
    <property type="match status" value="1"/>
</dbReference>
<evidence type="ECO:0000256" key="8">
    <source>
        <dbReference type="ARBA" id="ARBA00023242"/>
    </source>
</evidence>
<evidence type="ECO:0000256" key="12">
    <source>
        <dbReference type="PIRSR" id="PIRSR038084-1"/>
    </source>
</evidence>
<organism evidence="17 18">
    <name type="scientific">Nadsonia fulvescens var. elongata DSM 6958</name>
    <dbReference type="NCBI Taxonomy" id="857566"/>
    <lineage>
        <taxon>Eukaryota</taxon>
        <taxon>Fungi</taxon>
        <taxon>Dikarya</taxon>
        <taxon>Ascomycota</taxon>
        <taxon>Saccharomycotina</taxon>
        <taxon>Dipodascomycetes</taxon>
        <taxon>Dipodascales</taxon>
        <taxon>Dipodascales incertae sedis</taxon>
        <taxon>Nadsonia</taxon>
    </lineage>
</organism>
<keyword evidence="11" id="KW-0963">Cytoplasm</keyword>
<dbReference type="Gene3D" id="1.10.10.390">
    <property type="match status" value="1"/>
</dbReference>
<dbReference type="EC" id="2.3.1.48" evidence="3 11"/>
<reference evidence="17 18" key="1">
    <citation type="journal article" date="2016" name="Proc. Natl. Acad. Sci. U.S.A.">
        <title>Comparative genomics of biotechnologically important yeasts.</title>
        <authorList>
            <person name="Riley R."/>
            <person name="Haridas S."/>
            <person name="Wolfe K.H."/>
            <person name="Lopes M.R."/>
            <person name="Hittinger C.T."/>
            <person name="Goeker M."/>
            <person name="Salamov A.A."/>
            <person name="Wisecaver J.H."/>
            <person name="Long T.M."/>
            <person name="Calvey C.H."/>
            <person name="Aerts A.L."/>
            <person name="Barry K.W."/>
            <person name="Choi C."/>
            <person name="Clum A."/>
            <person name="Coughlan A.Y."/>
            <person name="Deshpande S."/>
            <person name="Douglass A.P."/>
            <person name="Hanson S.J."/>
            <person name="Klenk H.-P."/>
            <person name="LaButti K.M."/>
            <person name="Lapidus A."/>
            <person name="Lindquist E.A."/>
            <person name="Lipzen A.M."/>
            <person name="Meier-Kolthoff J.P."/>
            <person name="Ohm R.A."/>
            <person name="Otillar R.P."/>
            <person name="Pangilinan J.L."/>
            <person name="Peng Y."/>
            <person name="Rokas A."/>
            <person name="Rosa C.A."/>
            <person name="Scheuner C."/>
            <person name="Sibirny A.A."/>
            <person name="Slot J.C."/>
            <person name="Stielow J.B."/>
            <person name="Sun H."/>
            <person name="Kurtzman C.P."/>
            <person name="Blackwell M."/>
            <person name="Grigoriev I.V."/>
            <person name="Jeffries T.W."/>
        </authorList>
    </citation>
    <scope>NUCLEOTIDE SEQUENCE [LARGE SCALE GENOMIC DNA]</scope>
    <source>
        <strain evidence="17 18">DSM 6958</strain>
    </source>
</reference>
<dbReference type="GO" id="GO:0000781">
    <property type="term" value="C:chromosome, telomeric region"/>
    <property type="evidence" value="ECO:0007669"/>
    <property type="project" value="GOC"/>
</dbReference>
<dbReference type="InterPro" id="IPR017380">
    <property type="entry name" value="Hist_AcTrfase_B-typ_cat-su"/>
</dbReference>
<dbReference type="OrthoDB" id="10253098at2759"/>
<feature type="domain" description="N-acetyltransferase" evidence="15">
    <location>
        <begin position="172"/>
        <end position="248"/>
    </location>
</feature>
<dbReference type="InterPro" id="IPR037113">
    <property type="entry name" value="Hat1_N_sf"/>
</dbReference>
<dbReference type="InterPro" id="IPR019467">
    <property type="entry name" value="Hat1_N"/>
</dbReference>
<keyword evidence="5 11" id="KW-0808">Transferase</keyword>
<comment type="function">
    <text evidence="11">Catalytic component of the histone acetylase B (HAT-B) complex. Has intrinsic substrate specificity that modifies lysine in recognition sequence GXGKXG. Involved in DNA double-strand break repair.</text>
</comment>
<dbReference type="Pfam" id="PF00583">
    <property type="entry name" value="Acetyltransf_1"/>
    <property type="match status" value="1"/>
</dbReference>
<feature type="domain" description="Histone acetyl transferase HAT1 N-terminal" evidence="16">
    <location>
        <begin position="13"/>
        <end position="163"/>
    </location>
</feature>
<dbReference type="Gene3D" id="3.40.630.30">
    <property type="match status" value="1"/>
</dbReference>
<keyword evidence="18" id="KW-1185">Reference proteome</keyword>
<dbReference type="InterPro" id="IPR000182">
    <property type="entry name" value="GNAT_dom"/>
</dbReference>
<dbReference type="PIRSF" id="PIRSF038084">
    <property type="entry name" value="HAT-B_cat"/>
    <property type="match status" value="1"/>
</dbReference>